<keyword evidence="2" id="KW-1133">Transmembrane helix</keyword>
<proteinExistence type="predicted"/>
<keyword evidence="2" id="KW-0812">Transmembrane</keyword>
<accession>A0A4P8EG60</accession>
<feature type="region of interest" description="Disordered" evidence="1">
    <location>
        <begin position="73"/>
        <end position="92"/>
    </location>
</feature>
<gene>
    <name evidence="3" type="ORF">EOK75_10550</name>
</gene>
<dbReference type="EMBL" id="CP039964">
    <property type="protein sequence ID" value="QCO56130.1"/>
    <property type="molecule type" value="Genomic_DNA"/>
</dbReference>
<evidence type="ECO:0000256" key="1">
    <source>
        <dbReference type="SAM" id="MobiDB-lite"/>
    </source>
</evidence>
<evidence type="ECO:0000313" key="3">
    <source>
        <dbReference type="EMBL" id="QCO56130.1"/>
    </source>
</evidence>
<dbReference type="Proteomes" id="UP000298631">
    <property type="component" value="Chromosome"/>
</dbReference>
<sequence>MQGTPFKKCIAILNVIAWAGFWAFGYLALTAETQNMDQITTAFVLAAAGGGIGIWAYLQLVRYAEVSGYAPAPKTADRSHLEAEFQASEGND</sequence>
<feature type="transmembrane region" description="Helical" evidence="2">
    <location>
        <begin position="39"/>
        <end position="58"/>
    </location>
</feature>
<dbReference type="OrthoDB" id="7869559at2"/>
<keyword evidence="4" id="KW-1185">Reference proteome</keyword>
<keyword evidence="2" id="KW-0472">Membrane</keyword>
<evidence type="ECO:0000313" key="4">
    <source>
        <dbReference type="Proteomes" id="UP000298631"/>
    </source>
</evidence>
<dbReference type="AlphaFoldDB" id="A0A4P8EG60"/>
<reference evidence="3 4" key="1">
    <citation type="submission" date="2019-05" db="EMBL/GenBank/DDBJ databases">
        <title>Pseudorhodobacter turbinis sp. nov., isolated from the gut of the Korean turban shell.</title>
        <authorList>
            <person name="Jeong Y.-S."/>
            <person name="Kang W.-R."/>
            <person name="Bae J.-W."/>
        </authorList>
    </citation>
    <scope>NUCLEOTIDE SEQUENCE [LARGE SCALE GENOMIC DNA]</scope>
    <source>
        <strain evidence="3 4">S12M18</strain>
    </source>
</reference>
<protein>
    <submittedName>
        <fullName evidence="3">Uncharacterized protein</fullName>
    </submittedName>
</protein>
<dbReference type="KEGG" id="pseb:EOK75_10550"/>
<organism evidence="3 4">
    <name type="scientific">Pseudorhodobacter turbinis</name>
    <dbReference type="NCBI Taxonomy" id="2500533"/>
    <lineage>
        <taxon>Bacteria</taxon>
        <taxon>Pseudomonadati</taxon>
        <taxon>Pseudomonadota</taxon>
        <taxon>Alphaproteobacteria</taxon>
        <taxon>Rhodobacterales</taxon>
        <taxon>Paracoccaceae</taxon>
        <taxon>Pseudorhodobacter</taxon>
    </lineage>
</organism>
<evidence type="ECO:0000256" key="2">
    <source>
        <dbReference type="SAM" id="Phobius"/>
    </source>
</evidence>
<dbReference type="RefSeq" id="WP_137193915.1">
    <property type="nucleotide sequence ID" value="NZ_CP039964.1"/>
</dbReference>
<feature type="transmembrane region" description="Helical" evidence="2">
    <location>
        <begin position="9"/>
        <end position="27"/>
    </location>
</feature>
<name>A0A4P8EG60_9RHOB</name>